<evidence type="ECO:0000313" key="1">
    <source>
        <dbReference type="EMBL" id="CAG8600395.1"/>
    </source>
</evidence>
<dbReference type="FunFam" id="3.40.50.1000:FF:000078">
    <property type="entry name" value="Bifunctional polynucleotide phosphatase/kinase"/>
    <property type="match status" value="1"/>
</dbReference>
<dbReference type="GO" id="GO:0046403">
    <property type="term" value="F:polynucleotide 3'-phosphatase activity"/>
    <property type="evidence" value="ECO:0007669"/>
    <property type="project" value="TreeGrafter"/>
</dbReference>
<dbReference type="FunFam" id="3.40.50.300:FF:000737">
    <property type="entry name" value="Bifunctional polynucleotide phosphatase/kinase"/>
    <property type="match status" value="1"/>
</dbReference>
<dbReference type="GO" id="GO:0006281">
    <property type="term" value="P:DNA repair"/>
    <property type="evidence" value="ECO:0007669"/>
    <property type="project" value="TreeGrafter"/>
</dbReference>
<dbReference type="GO" id="GO:0046404">
    <property type="term" value="F:ATP-dependent polydeoxyribonucleotide 5'-hydroxyl-kinase activity"/>
    <property type="evidence" value="ECO:0007669"/>
    <property type="project" value="TreeGrafter"/>
</dbReference>
<dbReference type="PANTHER" id="PTHR12083">
    <property type="entry name" value="BIFUNCTIONAL POLYNUCLEOTIDE PHOSPHATASE/KINASE"/>
    <property type="match status" value="1"/>
</dbReference>
<dbReference type="GO" id="GO:0003690">
    <property type="term" value="F:double-stranded DNA binding"/>
    <property type="evidence" value="ECO:0007669"/>
    <property type="project" value="TreeGrafter"/>
</dbReference>
<dbReference type="Pfam" id="PF08645">
    <property type="entry name" value="PNK3P"/>
    <property type="match status" value="1"/>
</dbReference>
<dbReference type="InterPro" id="IPR023214">
    <property type="entry name" value="HAD_sf"/>
</dbReference>
<comment type="caution">
    <text evidence="1">The sequence shown here is derived from an EMBL/GenBank/DDBJ whole genome shotgun (WGS) entry which is preliminary data.</text>
</comment>
<dbReference type="PANTHER" id="PTHR12083:SF9">
    <property type="entry name" value="BIFUNCTIONAL POLYNUCLEOTIDE PHOSPHATASE_KINASE"/>
    <property type="match status" value="1"/>
</dbReference>
<name>A0A9N9GED3_9GLOM</name>
<dbReference type="Gene3D" id="3.40.50.300">
    <property type="entry name" value="P-loop containing nucleotide triphosphate hydrolases"/>
    <property type="match status" value="1"/>
</dbReference>
<dbReference type="Proteomes" id="UP000789342">
    <property type="component" value="Unassembled WGS sequence"/>
</dbReference>
<dbReference type="EMBL" id="CAJVPV010006108">
    <property type="protein sequence ID" value="CAG8600395.1"/>
    <property type="molecule type" value="Genomic_DNA"/>
</dbReference>
<dbReference type="Pfam" id="PF13671">
    <property type="entry name" value="AAA_33"/>
    <property type="match status" value="1"/>
</dbReference>
<sequence length="441" mass="50690">ISFEDVTITASSVKKEVKRRRSLNSEQEETVVKKEAKLGKLSESYLVSSPKDNVHWAQHDSVLIGRYMTSKDGKNESNPKVAGFDMDGTLISVKGTHKYPKDEHDWKWWSKKVPKRLKELDAEGYRIIIISNQGGLDLSKKNSEKRRTNFINKIKHIADDLNVPFVIYVATGRDKYRKPMAGIWKCLIENENNCFVDMEKSFYVGDAAGREDNWKKGAQRDWADTDRKFAENIGLKFYTPEEFFDNEKLAPFSYSEGFDPKKLPQDVPLFAPTSPPLVVPKEQCEVVIFTGFPASGKSTFANKWLINNGYTHVNQDKMKTKAKCIKACEEALEEKKSVVIDSTNSNAESRKDYIDIAKKYGVPVRCFWFQASEALAKHNNMYRVYGATGLGRTLLPDISFQVYKSKFSEPTLDEGFQEIKLINFIFEGNEEERKKYEMWYI</sequence>
<dbReference type="InterPro" id="IPR027417">
    <property type="entry name" value="P-loop_NTPase"/>
</dbReference>
<feature type="non-terminal residue" evidence="1">
    <location>
        <position position="441"/>
    </location>
</feature>
<dbReference type="SUPFAM" id="SSF56784">
    <property type="entry name" value="HAD-like"/>
    <property type="match status" value="1"/>
</dbReference>
<accession>A0A9N9GED3</accession>
<dbReference type="InterPro" id="IPR013954">
    <property type="entry name" value="PNK3P"/>
</dbReference>
<dbReference type="InterPro" id="IPR006549">
    <property type="entry name" value="HAD-SF_hydro_IIIA"/>
</dbReference>
<dbReference type="SUPFAM" id="SSF52540">
    <property type="entry name" value="P-loop containing nucleoside triphosphate hydrolases"/>
    <property type="match status" value="1"/>
</dbReference>
<gene>
    <name evidence="1" type="ORF">AMORRO_LOCUS7759</name>
</gene>
<keyword evidence="2" id="KW-1185">Reference proteome</keyword>
<dbReference type="NCBIfam" id="TIGR01662">
    <property type="entry name" value="HAD-SF-IIIA"/>
    <property type="match status" value="1"/>
</dbReference>
<protein>
    <submittedName>
        <fullName evidence="1">12756_t:CDS:1</fullName>
    </submittedName>
</protein>
<dbReference type="AlphaFoldDB" id="A0A9N9GED3"/>
<dbReference type="NCBIfam" id="TIGR01664">
    <property type="entry name" value="DNA-3'-Pase"/>
    <property type="match status" value="1"/>
</dbReference>
<dbReference type="OrthoDB" id="19045at2759"/>
<evidence type="ECO:0000313" key="2">
    <source>
        <dbReference type="Proteomes" id="UP000789342"/>
    </source>
</evidence>
<organism evidence="1 2">
    <name type="scientific">Acaulospora morrowiae</name>
    <dbReference type="NCBI Taxonomy" id="94023"/>
    <lineage>
        <taxon>Eukaryota</taxon>
        <taxon>Fungi</taxon>
        <taxon>Fungi incertae sedis</taxon>
        <taxon>Mucoromycota</taxon>
        <taxon>Glomeromycotina</taxon>
        <taxon>Glomeromycetes</taxon>
        <taxon>Diversisporales</taxon>
        <taxon>Acaulosporaceae</taxon>
        <taxon>Acaulospora</taxon>
    </lineage>
</organism>
<proteinExistence type="predicted"/>
<reference evidence="1" key="1">
    <citation type="submission" date="2021-06" db="EMBL/GenBank/DDBJ databases">
        <authorList>
            <person name="Kallberg Y."/>
            <person name="Tangrot J."/>
            <person name="Rosling A."/>
        </authorList>
    </citation>
    <scope>NUCLEOTIDE SEQUENCE</scope>
    <source>
        <strain evidence="1">CL551</strain>
    </source>
</reference>
<dbReference type="Gene3D" id="3.40.50.1000">
    <property type="entry name" value="HAD superfamily/HAD-like"/>
    <property type="match status" value="1"/>
</dbReference>
<dbReference type="InterPro" id="IPR036412">
    <property type="entry name" value="HAD-like_sf"/>
</dbReference>
<dbReference type="InterPro" id="IPR006551">
    <property type="entry name" value="Polynucleotide_phosphatase"/>
</dbReference>